<evidence type="ECO:0000313" key="1">
    <source>
        <dbReference type="EMBL" id="MCX2697374.1"/>
    </source>
</evidence>
<dbReference type="InterPro" id="IPR049245">
    <property type="entry name" value="DUF6880"/>
</dbReference>
<dbReference type="RefSeq" id="WP_265984885.1">
    <property type="nucleotide sequence ID" value="NZ_JAPHAV010000004.1"/>
</dbReference>
<evidence type="ECO:0000313" key="2">
    <source>
        <dbReference type="Proteomes" id="UP001301216"/>
    </source>
</evidence>
<proteinExistence type="predicted"/>
<dbReference type="Proteomes" id="UP001301216">
    <property type="component" value="Unassembled WGS sequence"/>
</dbReference>
<protein>
    <submittedName>
        <fullName evidence="1">Uncharacterized protein</fullName>
    </submittedName>
</protein>
<reference evidence="1 2" key="1">
    <citation type="submission" date="2022-11" db="EMBL/GenBank/DDBJ databases">
        <title>Brucella sp. YY2X, whole genome shotgun sequencing project.</title>
        <authorList>
            <person name="Yang Y."/>
        </authorList>
    </citation>
    <scope>NUCLEOTIDE SEQUENCE [LARGE SCALE GENOMIC DNA]</scope>
    <source>
        <strain evidence="1 2">YY2X</strain>
    </source>
</reference>
<comment type="caution">
    <text evidence="1">The sequence shown here is derived from an EMBL/GenBank/DDBJ whole genome shotgun (WGS) entry which is preliminary data.</text>
</comment>
<keyword evidence="2" id="KW-1185">Reference proteome</keyword>
<organism evidence="1 2">
    <name type="scientific">Ochrobactrum chromiisoli</name>
    <dbReference type="NCBI Taxonomy" id="2993941"/>
    <lineage>
        <taxon>Bacteria</taxon>
        <taxon>Pseudomonadati</taxon>
        <taxon>Pseudomonadota</taxon>
        <taxon>Alphaproteobacteria</taxon>
        <taxon>Hyphomicrobiales</taxon>
        <taxon>Brucellaceae</taxon>
        <taxon>Brucella/Ochrobactrum group</taxon>
        <taxon>Ochrobactrum</taxon>
    </lineage>
</organism>
<dbReference type="Pfam" id="PF21810">
    <property type="entry name" value="DUF6880"/>
    <property type="match status" value="1"/>
</dbReference>
<dbReference type="EMBL" id="JAPHAV010000004">
    <property type="protein sequence ID" value="MCX2697374.1"/>
    <property type="molecule type" value="Genomic_DNA"/>
</dbReference>
<sequence length="478" mass="54154">MSSKTTLNAKHLQALGVERLAALLIEISTGNANHKRRLRMELAGHSSGVELAREVRKRLGSIARAKSWIDWKKVKPFCADLENQRRTIVEKIAPHDPEEGFELIWQFLSLADSIFERSGDGSGTLIERFHAASDDAGHIAMLAGIPKDRLVEKVFNALQDNGYGQFDRLIDSMRPALGDMGLRQLQTDVEAWAAEPEPIRSVHYKQIIGWSSTGPIYEDRLHADDKSMTAQFVLQQIADALGDVDLFIAQYPAHTHIIPRISTEIAQRLLAAGRAEEALRALDKAEFDGHRDVLPEWQATRADVLEALGHSEDAQQFRWQCFEQTLNDVLLREFLRRLPDFDDMEAEDKAFAFIADYPDANRALLFFLQYPALSEADRLVVKRASELDGNNYELLSQAAEKLADRYPLAATLALRAMIDFTLTYARSSRYKHAARHVMECSAMDRNIADYGSVVQHSVYLDNLRKQHGKKQRFWDLIS</sequence>
<gene>
    <name evidence="1" type="ORF">OPR82_11350</name>
</gene>
<name>A0ABT3QP33_9HYPH</name>
<accession>A0ABT3QP33</accession>